<dbReference type="PATRIC" id="fig|1705565.3.peg.4167"/>
<proteinExistence type="predicted"/>
<evidence type="ECO:0000256" key="1">
    <source>
        <dbReference type="SAM" id="Phobius"/>
    </source>
</evidence>
<dbReference type="EMBL" id="LIUT01000001">
    <property type="protein sequence ID" value="KOR89588.1"/>
    <property type="molecule type" value="Genomic_DNA"/>
</dbReference>
<feature type="transmembrane region" description="Helical" evidence="1">
    <location>
        <begin position="234"/>
        <end position="255"/>
    </location>
</feature>
<dbReference type="OrthoDB" id="3818833at2"/>
<feature type="transmembrane region" description="Helical" evidence="1">
    <location>
        <begin position="210"/>
        <end position="228"/>
    </location>
</feature>
<gene>
    <name evidence="2" type="ORF">AM231_10855</name>
</gene>
<feature type="transmembrane region" description="Helical" evidence="1">
    <location>
        <begin position="66"/>
        <end position="86"/>
    </location>
</feature>
<protein>
    <submittedName>
        <fullName evidence="2">ABC transporter permease</fullName>
    </submittedName>
</protein>
<accession>A0A0M1P528</accession>
<keyword evidence="1" id="KW-0472">Membrane</keyword>
<dbReference type="Proteomes" id="UP000036932">
    <property type="component" value="Unassembled WGS sequence"/>
</dbReference>
<feature type="transmembrane region" description="Helical" evidence="1">
    <location>
        <begin position="154"/>
        <end position="180"/>
    </location>
</feature>
<dbReference type="AlphaFoldDB" id="A0A0M1P528"/>
<reference evidence="3" key="1">
    <citation type="submission" date="2015-08" db="EMBL/GenBank/DDBJ databases">
        <title>Genome sequencing project for genomic taxonomy and phylogenomics of Bacillus-like bacteria.</title>
        <authorList>
            <person name="Liu B."/>
            <person name="Wang J."/>
            <person name="Zhu Y."/>
            <person name="Liu G."/>
            <person name="Chen Q."/>
            <person name="Chen Z."/>
            <person name="Lan J."/>
            <person name="Che J."/>
            <person name="Ge C."/>
            <person name="Shi H."/>
            <person name="Pan Z."/>
            <person name="Liu X."/>
        </authorList>
    </citation>
    <scope>NUCLEOTIDE SEQUENCE [LARGE SCALE GENOMIC DNA]</scope>
    <source>
        <strain evidence="3">FJAT-22460</strain>
    </source>
</reference>
<dbReference type="PANTHER" id="PTHR36833:SF2">
    <property type="entry name" value="SLR0610 PROTEIN"/>
    <property type="match status" value="1"/>
</dbReference>
<sequence length="267" mass="30061">MLKITRKYMRLYGLFIKNCLIAQMEFRGNFMMSLIVESVYLLAKLLYVLVVFRTDLHVDGIPPEGLLLFIGMHTVMTGIYVGVFFTNFMKIPEYIKDGSLDLMLTKPVSLQFMASLRYVDLALPIPDILVGFVMIGIGWHAMDIPLTFLQLAGFGLLLFIGVIITYCLMIIPALLSFWFVQTGSVSEIAHSVWDANNFPMAIYPAWVRRIGTFVIPLFLITNFGPMFLLGQLNWLYGGLALTASLVLFAVVRLLWNQAVKGYSSASS</sequence>
<comment type="caution">
    <text evidence="2">The sequence shown here is derived from an EMBL/GenBank/DDBJ whole genome shotgun (WGS) entry which is preliminary data.</text>
</comment>
<feature type="transmembrane region" description="Helical" evidence="1">
    <location>
        <begin position="34"/>
        <end position="54"/>
    </location>
</feature>
<name>A0A0M1P528_9BACL</name>
<keyword evidence="3" id="KW-1185">Reference proteome</keyword>
<evidence type="ECO:0000313" key="2">
    <source>
        <dbReference type="EMBL" id="KOR89588.1"/>
    </source>
</evidence>
<feature type="transmembrane region" description="Helical" evidence="1">
    <location>
        <begin position="121"/>
        <end position="142"/>
    </location>
</feature>
<dbReference type="RefSeq" id="WP_054402626.1">
    <property type="nucleotide sequence ID" value="NZ_LIUT01000001.1"/>
</dbReference>
<keyword evidence="1" id="KW-0812">Transmembrane</keyword>
<evidence type="ECO:0000313" key="3">
    <source>
        <dbReference type="Proteomes" id="UP000036932"/>
    </source>
</evidence>
<keyword evidence="1" id="KW-1133">Transmembrane helix</keyword>
<dbReference type="PANTHER" id="PTHR36833">
    <property type="entry name" value="SLR0610 PROTEIN-RELATED"/>
    <property type="match status" value="1"/>
</dbReference>
<dbReference type="Pfam" id="PF06182">
    <property type="entry name" value="ABC2_membrane_6"/>
    <property type="match status" value="1"/>
</dbReference>
<dbReference type="InterPro" id="IPR010390">
    <property type="entry name" value="ABC-2_transporter-like"/>
</dbReference>
<organism evidence="2 3">
    <name type="scientific">Paenibacillus solani</name>
    <dbReference type="NCBI Taxonomy" id="1705565"/>
    <lineage>
        <taxon>Bacteria</taxon>
        <taxon>Bacillati</taxon>
        <taxon>Bacillota</taxon>
        <taxon>Bacilli</taxon>
        <taxon>Bacillales</taxon>
        <taxon>Paenibacillaceae</taxon>
        <taxon>Paenibacillus</taxon>
    </lineage>
</organism>